<evidence type="ECO:0000313" key="6">
    <source>
        <dbReference type="EMBL" id="GIZ41845.1"/>
    </source>
</evidence>
<protein>
    <recommendedName>
        <fullName evidence="5">Sulfatase N-terminal domain-containing protein</fullName>
    </recommendedName>
</protein>
<dbReference type="InterPro" id="IPR000917">
    <property type="entry name" value="Sulfatase_N"/>
</dbReference>
<dbReference type="Proteomes" id="UP000825890">
    <property type="component" value="Unassembled WGS sequence"/>
</dbReference>
<feature type="domain" description="Sulfatase N-terminal" evidence="5">
    <location>
        <begin position="68"/>
        <end position="401"/>
    </location>
</feature>
<gene>
    <name evidence="6" type="ORF">CKM354_000513400</name>
</gene>
<feature type="region of interest" description="Disordered" evidence="3">
    <location>
        <begin position="23"/>
        <end position="50"/>
    </location>
</feature>
<proteinExistence type="predicted"/>
<dbReference type="AlphaFoldDB" id="A0A9P3CLC7"/>
<dbReference type="Pfam" id="PF00884">
    <property type="entry name" value="Sulfatase"/>
    <property type="match status" value="1"/>
</dbReference>
<dbReference type="PANTHER" id="PTHR45953">
    <property type="entry name" value="IDURONATE 2-SULFATASE"/>
    <property type="match status" value="1"/>
</dbReference>
<keyword evidence="1" id="KW-0479">Metal-binding</keyword>
<evidence type="ECO:0000256" key="1">
    <source>
        <dbReference type="ARBA" id="ARBA00022723"/>
    </source>
</evidence>
<evidence type="ECO:0000256" key="2">
    <source>
        <dbReference type="ARBA" id="ARBA00022801"/>
    </source>
</evidence>
<sequence length="577" mass="65548">MRSILSNWPLWLGSLAHASAQQNDTPTVSQSTVTGVAGPIGQNATPLPNITNPYVQPAKPNGLDTEQPNMILFMPDQLRYDAVGAFGSQIAKTPNIDAFAAEGTKFTNVFLQASTCSQSRCSMFTGQYPHVSGHRSLLNLVKTHEPNVFRSLREGGYHVAYLSPRGDFYAENATEFGVNEYGFLTELTLPDFTRESFKGDQNDIWNRLFYLGKRNETEAIDYDAAMIRGALNWLENPPPEPWVLFLPLLFPHCPFTVEEPWFSLHNRSGIPIPPKPEKLTGHSPRFYQAIRDQHGLDRATDEVWREVLATYHGMVSRVDHQFGLIVNKTKDLGLWNKTVTFFFTDHGEFLGDYELIEKWPSGISDNLVHEPLIIGGGGLPRGVVFEEMAEMTDLVPTMLQLGTVNETYAHYGLSLVDAIHSAGRGEVIHHRNFSYTEGGFLLSDEPVLEQSPFPYDIKAALQHNDTALVGQALAVRNREWTYVYRLYEEDELYSRLNDAHELHNLAAEPEYQRIRDEFRQEALRFLFSTPDTMTWYADERKPDVDLPSPYEQYIERCKSNCEFNDSWPTVLDAKEEL</sequence>
<keyword evidence="2" id="KW-0378">Hydrolase</keyword>
<accession>A0A9P3CLC7</accession>
<dbReference type="PANTHER" id="PTHR45953:SF1">
    <property type="entry name" value="IDURONATE 2-SULFATASE"/>
    <property type="match status" value="1"/>
</dbReference>
<dbReference type="Gene3D" id="3.40.720.10">
    <property type="entry name" value="Alkaline Phosphatase, subunit A"/>
    <property type="match status" value="1"/>
</dbReference>
<evidence type="ECO:0000259" key="5">
    <source>
        <dbReference type="Pfam" id="PF00884"/>
    </source>
</evidence>
<evidence type="ECO:0000313" key="7">
    <source>
        <dbReference type="Proteomes" id="UP000825890"/>
    </source>
</evidence>
<organism evidence="6 7">
    <name type="scientific">Cercospora kikuchii</name>
    <dbReference type="NCBI Taxonomy" id="84275"/>
    <lineage>
        <taxon>Eukaryota</taxon>
        <taxon>Fungi</taxon>
        <taxon>Dikarya</taxon>
        <taxon>Ascomycota</taxon>
        <taxon>Pezizomycotina</taxon>
        <taxon>Dothideomycetes</taxon>
        <taxon>Dothideomycetidae</taxon>
        <taxon>Mycosphaerellales</taxon>
        <taxon>Mycosphaerellaceae</taxon>
        <taxon>Cercospora</taxon>
    </lineage>
</organism>
<keyword evidence="7" id="KW-1185">Reference proteome</keyword>
<dbReference type="OrthoDB" id="103349at2759"/>
<dbReference type="EMBL" id="BOLY01000003">
    <property type="protein sequence ID" value="GIZ41845.1"/>
    <property type="molecule type" value="Genomic_DNA"/>
</dbReference>
<feature type="signal peptide" evidence="4">
    <location>
        <begin position="1"/>
        <end position="20"/>
    </location>
</feature>
<reference evidence="6 7" key="1">
    <citation type="submission" date="2021-01" db="EMBL/GenBank/DDBJ databases">
        <title>Cercospora kikuchii MAFF 305040 whole genome shotgun sequence.</title>
        <authorList>
            <person name="Kashiwa T."/>
            <person name="Suzuki T."/>
        </authorList>
    </citation>
    <scope>NUCLEOTIDE SEQUENCE [LARGE SCALE GENOMIC DNA]</scope>
    <source>
        <strain evidence="6 7">MAFF 305040</strain>
    </source>
</reference>
<dbReference type="SUPFAM" id="SSF53649">
    <property type="entry name" value="Alkaline phosphatase-like"/>
    <property type="match status" value="1"/>
</dbReference>
<keyword evidence="4" id="KW-0732">Signal</keyword>
<dbReference type="RefSeq" id="XP_044656332.1">
    <property type="nucleotide sequence ID" value="XM_044800397.1"/>
</dbReference>
<evidence type="ECO:0000256" key="3">
    <source>
        <dbReference type="SAM" id="MobiDB-lite"/>
    </source>
</evidence>
<evidence type="ECO:0000256" key="4">
    <source>
        <dbReference type="SAM" id="SignalP"/>
    </source>
</evidence>
<dbReference type="GO" id="GO:0005737">
    <property type="term" value="C:cytoplasm"/>
    <property type="evidence" value="ECO:0007669"/>
    <property type="project" value="TreeGrafter"/>
</dbReference>
<name>A0A9P3CLC7_9PEZI</name>
<dbReference type="GO" id="GO:0004423">
    <property type="term" value="F:iduronate-2-sulfatase activity"/>
    <property type="evidence" value="ECO:0007669"/>
    <property type="project" value="TreeGrafter"/>
</dbReference>
<feature type="chain" id="PRO_5040479852" description="Sulfatase N-terminal domain-containing protein" evidence="4">
    <location>
        <begin position="21"/>
        <end position="577"/>
    </location>
</feature>
<comment type="caution">
    <text evidence="6">The sequence shown here is derived from an EMBL/GenBank/DDBJ whole genome shotgun (WGS) entry which is preliminary data.</text>
</comment>
<feature type="compositionally biased region" description="Polar residues" evidence="3">
    <location>
        <begin position="23"/>
        <end position="34"/>
    </location>
</feature>
<dbReference type="GO" id="GO:0046872">
    <property type="term" value="F:metal ion binding"/>
    <property type="evidence" value="ECO:0007669"/>
    <property type="project" value="UniProtKB-KW"/>
</dbReference>
<dbReference type="GeneID" id="68290709"/>
<dbReference type="InterPro" id="IPR017850">
    <property type="entry name" value="Alkaline_phosphatase_core_sf"/>
</dbReference>
<dbReference type="CDD" id="cd16150">
    <property type="entry name" value="sulfatase_like"/>
    <property type="match status" value="1"/>
</dbReference>